<dbReference type="PROSITE" id="PS50263">
    <property type="entry name" value="CN_HYDROLASE"/>
    <property type="match status" value="1"/>
</dbReference>
<dbReference type="OrthoDB" id="9811121at2"/>
<dbReference type="AlphaFoldDB" id="A0A5C4TBZ7"/>
<dbReference type="InterPro" id="IPR036526">
    <property type="entry name" value="C-N_Hydrolase_sf"/>
</dbReference>
<dbReference type="PANTHER" id="PTHR43674:SF2">
    <property type="entry name" value="BETA-UREIDOPROPIONASE"/>
    <property type="match status" value="1"/>
</dbReference>
<evidence type="ECO:0000313" key="3">
    <source>
        <dbReference type="EMBL" id="TNJ66007.1"/>
    </source>
</evidence>
<evidence type="ECO:0000256" key="1">
    <source>
        <dbReference type="ARBA" id="ARBA00022801"/>
    </source>
</evidence>
<keyword evidence="4" id="KW-1185">Reference proteome</keyword>
<dbReference type="SUPFAM" id="SSF56317">
    <property type="entry name" value="Carbon-nitrogen hydrolase"/>
    <property type="match status" value="1"/>
</dbReference>
<feature type="domain" description="CN hydrolase" evidence="2">
    <location>
        <begin position="5"/>
        <end position="239"/>
    </location>
</feature>
<dbReference type="PANTHER" id="PTHR43674">
    <property type="entry name" value="NITRILASE C965.09-RELATED"/>
    <property type="match status" value="1"/>
</dbReference>
<dbReference type="EMBL" id="VDCQ01000014">
    <property type="protein sequence ID" value="TNJ66007.1"/>
    <property type="molecule type" value="Genomic_DNA"/>
</dbReference>
<evidence type="ECO:0000313" key="4">
    <source>
        <dbReference type="Proteomes" id="UP000307943"/>
    </source>
</evidence>
<evidence type="ECO:0000259" key="2">
    <source>
        <dbReference type="PROSITE" id="PS50263"/>
    </source>
</evidence>
<reference evidence="3 4" key="1">
    <citation type="submission" date="2019-05" db="EMBL/GenBank/DDBJ databases">
        <title>We sequenced the genome of Paenibacillus hemerocallicola KCTC 33185 for further insight into its adaptation and study the phylogeny of Paenibacillus.</title>
        <authorList>
            <person name="Narsing Rao M.P."/>
        </authorList>
    </citation>
    <scope>NUCLEOTIDE SEQUENCE [LARGE SCALE GENOMIC DNA]</scope>
    <source>
        <strain evidence="3 4">KCTC 33185</strain>
    </source>
</reference>
<accession>A0A5C4TBZ7</accession>
<dbReference type="Proteomes" id="UP000307943">
    <property type="component" value="Unassembled WGS sequence"/>
</dbReference>
<dbReference type="InterPro" id="IPR050345">
    <property type="entry name" value="Aliph_Amidase/BUP"/>
</dbReference>
<sequence>MAKYVKISCLQYPKWSINPLADMEEVVQLVIRGWEKQLDNVLPDRPDMVVLPECCDDPRRSGQTLEWLYSFYRYRGNRIADFFASVAKANRCYIAYSAMIEAADGSVRNAAVVIDRAGAVCGVYHKNFLTIRQKSTSGTLYGKEASVIETDFGRVACVICFDLNFNELLEQYARQKPDLILFPSAYHGGLMQAYWAYACRAHFAGAVWAPNPCSIVSPVGETIEESTTNYSFLTRTVNLDCAVVHQDYNIPRLQAMKQKYGPKVHVHDPGRLGAILVSSETDEFTVRQMIEEFDLELLDDYFTRSRADRCKSGHMET</sequence>
<name>A0A5C4TBZ7_9BACL</name>
<organism evidence="3 4">
    <name type="scientific">Paenibacillus hemerocallicola</name>
    <dbReference type="NCBI Taxonomy" id="1172614"/>
    <lineage>
        <taxon>Bacteria</taxon>
        <taxon>Bacillati</taxon>
        <taxon>Bacillota</taxon>
        <taxon>Bacilli</taxon>
        <taxon>Bacillales</taxon>
        <taxon>Paenibacillaceae</taxon>
        <taxon>Paenibacillus</taxon>
    </lineage>
</organism>
<dbReference type="Gene3D" id="3.60.110.10">
    <property type="entry name" value="Carbon-nitrogen hydrolase"/>
    <property type="match status" value="1"/>
</dbReference>
<dbReference type="Pfam" id="PF00795">
    <property type="entry name" value="CN_hydrolase"/>
    <property type="match status" value="1"/>
</dbReference>
<keyword evidence="1 3" id="KW-0378">Hydrolase</keyword>
<comment type="caution">
    <text evidence="3">The sequence shown here is derived from an EMBL/GenBank/DDBJ whole genome shotgun (WGS) entry which is preliminary data.</text>
</comment>
<dbReference type="CDD" id="cd07197">
    <property type="entry name" value="nitrilase"/>
    <property type="match status" value="1"/>
</dbReference>
<proteinExistence type="predicted"/>
<dbReference type="InterPro" id="IPR003010">
    <property type="entry name" value="C-N_Hydrolase"/>
</dbReference>
<dbReference type="GO" id="GO:0016811">
    <property type="term" value="F:hydrolase activity, acting on carbon-nitrogen (but not peptide) bonds, in linear amides"/>
    <property type="evidence" value="ECO:0007669"/>
    <property type="project" value="TreeGrafter"/>
</dbReference>
<gene>
    <name evidence="3" type="ORF">FE784_12595</name>
</gene>
<protein>
    <submittedName>
        <fullName evidence="3">Carbon-nitrogen hydrolase family protein</fullName>
    </submittedName>
</protein>
<dbReference type="RefSeq" id="WP_139602548.1">
    <property type="nucleotide sequence ID" value="NZ_VDCQ01000014.1"/>
</dbReference>